<dbReference type="Proteomes" id="UP000299102">
    <property type="component" value="Unassembled WGS sequence"/>
</dbReference>
<reference evidence="1 2" key="1">
    <citation type="journal article" date="2019" name="Commun. Biol.">
        <title>The bagworm genome reveals a unique fibroin gene that provides high tensile strength.</title>
        <authorList>
            <person name="Kono N."/>
            <person name="Nakamura H."/>
            <person name="Ohtoshi R."/>
            <person name="Tomita M."/>
            <person name="Numata K."/>
            <person name="Arakawa K."/>
        </authorList>
    </citation>
    <scope>NUCLEOTIDE SEQUENCE [LARGE SCALE GENOMIC DNA]</scope>
</reference>
<protein>
    <submittedName>
        <fullName evidence="1">Uncharacterized protein</fullName>
    </submittedName>
</protein>
<name>A0A4C1SAP1_EUMVA</name>
<dbReference type="AlphaFoldDB" id="A0A4C1SAP1"/>
<comment type="caution">
    <text evidence="1">The sequence shown here is derived from an EMBL/GenBank/DDBJ whole genome shotgun (WGS) entry which is preliminary data.</text>
</comment>
<gene>
    <name evidence="1" type="ORF">EVAR_71642_1</name>
</gene>
<keyword evidence="2" id="KW-1185">Reference proteome</keyword>
<feature type="non-terminal residue" evidence="1">
    <location>
        <position position="56"/>
    </location>
</feature>
<evidence type="ECO:0000313" key="1">
    <source>
        <dbReference type="EMBL" id="GBO99252.1"/>
    </source>
</evidence>
<accession>A0A4C1SAP1</accession>
<sequence>MFQITSPLTDDVIALQNTEANFPQSVVPGVAANTKSTTSDFHVYQHESIVSSKKSA</sequence>
<proteinExistence type="predicted"/>
<organism evidence="1 2">
    <name type="scientific">Eumeta variegata</name>
    <name type="common">Bagworm moth</name>
    <name type="synonym">Eumeta japonica</name>
    <dbReference type="NCBI Taxonomy" id="151549"/>
    <lineage>
        <taxon>Eukaryota</taxon>
        <taxon>Metazoa</taxon>
        <taxon>Ecdysozoa</taxon>
        <taxon>Arthropoda</taxon>
        <taxon>Hexapoda</taxon>
        <taxon>Insecta</taxon>
        <taxon>Pterygota</taxon>
        <taxon>Neoptera</taxon>
        <taxon>Endopterygota</taxon>
        <taxon>Lepidoptera</taxon>
        <taxon>Glossata</taxon>
        <taxon>Ditrysia</taxon>
        <taxon>Tineoidea</taxon>
        <taxon>Psychidae</taxon>
        <taxon>Oiketicinae</taxon>
        <taxon>Eumeta</taxon>
    </lineage>
</organism>
<dbReference type="EMBL" id="BGZK01006522">
    <property type="protein sequence ID" value="GBO99252.1"/>
    <property type="molecule type" value="Genomic_DNA"/>
</dbReference>
<evidence type="ECO:0000313" key="2">
    <source>
        <dbReference type="Proteomes" id="UP000299102"/>
    </source>
</evidence>